<keyword evidence="2" id="KW-1185">Reference proteome</keyword>
<dbReference type="Proteomes" id="UP000887581">
    <property type="component" value="Unplaced"/>
</dbReference>
<reference evidence="3" key="1">
    <citation type="submission" date="2022-11" db="UniProtKB">
        <authorList>
            <consortium name="WormBaseParasite"/>
        </authorList>
    </citation>
    <scope>IDENTIFICATION</scope>
</reference>
<organism evidence="2 3">
    <name type="scientific">Setaria digitata</name>
    <dbReference type="NCBI Taxonomy" id="48799"/>
    <lineage>
        <taxon>Eukaryota</taxon>
        <taxon>Metazoa</taxon>
        <taxon>Ecdysozoa</taxon>
        <taxon>Nematoda</taxon>
        <taxon>Chromadorea</taxon>
        <taxon>Rhabditida</taxon>
        <taxon>Spirurina</taxon>
        <taxon>Spiruromorpha</taxon>
        <taxon>Filarioidea</taxon>
        <taxon>Setariidae</taxon>
        <taxon>Setaria</taxon>
    </lineage>
</organism>
<evidence type="ECO:0000313" key="3">
    <source>
        <dbReference type="WBParaSite" id="sdigi.contig952.g10045.t1"/>
    </source>
</evidence>
<dbReference type="WBParaSite" id="sdigi.contig952.g10045.t1">
    <property type="protein sequence ID" value="sdigi.contig952.g10045.t1"/>
    <property type="gene ID" value="sdigi.contig952.g10045"/>
</dbReference>
<proteinExistence type="predicted"/>
<name>A0A915Q857_9BILA</name>
<protein>
    <submittedName>
        <fullName evidence="3">Uncharacterized protein</fullName>
    </submittedName>
</protein>
<accession>A0A915Q857</accession>
<evidence type="ECO:0000313" key="2">
    <source>
        <dbReference type="Proteomes" id="UP000887581"/>
    </source>
</evidence>
<feature type="compositionally biased region" description="Basic and acidic residues" evidence="1">
    <location>
        <begin position="8"/>
        <end position="22"/>
    </location>
</feature>
<sequence>MSSSENQFENKKQFNRSNTDRKKQIKANLSSRNCPSARELRRNQLRPHRHQNHFLDWNQETSPGGEGSKIFQNGKFTEVFCKVPIGKNKTI</sequence>
<dbReference type="AlphaFoldDB" id="A0A915Q857"/>
<evidence type="ECO:0000256" key="1">
    <source>
        <dbReference type="SAM" id="MobiDB-lite"/>
    </source>
</evidence>
<feature type="region of interest" description="Disordered" evidence="1">
    <location>
        <begin position="1"/>
        <end position="70"/>
    </location>
</feature>
<feature type="compositionally biased region" description="Basic residues" evidence="1">
    <location>
        <begin position="43"/>
        <end position="52"/>
    </location>
</feature>